<evidence type="ECO:0000256" key="1">
    <source>
        <dbReference type="ARBA" id="ARBA00023002"/>
    </source>
</evidence>
<evidence type="ECO:0000313" key="5">
    <source>
        <dbReference type="Proteomes" id="UP000248544"/>
    </source>
</evidence>
<proteinExistence type="predicted"/>
<accession>A0A2W2GD08</accession>
<dbReference type="EMBL" id="POUA01000274">
    <property type="protein sequence ID" value="PZG35290.1"/>
    <property type="molecule type" value="Genomic_DNA"/>
</dbReference>
<evidence type="ECO:0000256" key="2">
    <source>
        <dbReference type="SAM" id="MobiDB-lite"/>
    </source>
</evidence>
<sequence>MALIHGTGRGSIVSPLGSTGWGEPGPGIDGVVVTVWVTVLSVGVAESVPGPRSVPQPRANSTHPATIVAVIIRIPFQRIARTCGSGHAARRRSTLDRTPPRFRPRPQSEQQRWSTVLRQVLFALARSGRAEVAATSFPPSVQAARHRIAGDTPDDAVRVARELREAGLAVGFHHLGPEVTDERGAEAEVRAQLALIDRLAGAGLAAGADIALRPSALGVRLPGRDAERPANDNAARVCAAAFGAGATVTFGAEEHPLVEPALALVEELRKEYPGVGATVQSYLRRAQDQCRALAGEGSRVRLRRGGHDAPASVAFKSPKEIDASYVRCLKVLMAGQGHPVVATQDRCLVDIASALAVVNERRPDDFEFEARYGVRPAEQRRMAGLGAMVRVRVPYGPNWYPYLARTLAEAVSGRWCAGPRRAR</sequence>
<organism evidence="4 5">
    <name type="scientific">Spongiactinospora gelatinilytica</name>
    <dbReference type="NCBI Taxonomy" id="2666298"/>
    <lineage>
        <taxon>Bacteria</taxon>
        <taxon>Bacillati</taxon>
        <taxon>Actinomycetota</taxon>
        <taxon>Actinomycetes</taxon>
        <taxon>Streptosporangiales</taxon>
        <taxon>Streptosporangiaceae</taxon>
        <taxon>Spongiactinospora</taxon>
    </lineage>
</organism>
<dbReference type="Pfam" id="PF01619">
    <property type="entry name" value="Pro_dh"/>
    <property type="match status" value="1"/>
</dbReference>
<feature type="domain" description="Proline dehydrogenase" evidence="3">
    <location>
        <begin position="158"/>
        <end position="409"/>
    </location>
</feature>
<dbReference type="GO" id="GO:0004657">
    <property type="term" value="F:proline dehydrogenase activity"/>
    <property type="evidence" value="ECO:0007669"/>
    <property type="project" value="UniProtKB-ARBA"/>
</dbReference>
<dbReference type="InterPro" id="IPR002872">
    <property type="entry name" value="Proline_DH_dom"/>
</dbReference>
<feature type="region of interest" description="Disordered" evidence="2">
    <location>
        <begin position="83"/>
        <end position="110"/>
    </location>
</feature>
<dbReference type="InterPro" id="IPR029041">
    <property type="entry name" value="FAD-linked_oxidoreductase-like"/>
</dbReference>
<keyword evidence="1" id="KW-0560">Oxidoreductase</keyword>
<gene>
    <name evidence="4" type="ORF">C1I98_27635</name>
</gene>
<evidence type="ECO:0000259" key="3">
    <source>
        <dbReference type="Pfam" id="PF01619"/>
    </source>
</evidence>
<reference evidence="4 5" key="1">
    <citation type="submission" date="2018-01" db="EMBL/GenBank/DDBJ databases">
        <title>Draft genome sequence of Sphaerisporangium sp. 7K107.</title>
        <authorList>
            <person name="Sahin N."/>
            <person name="Saygin H."/>
            <person name="Ay H."/>
        </authorList>
    </citation>
    <scope>NUCLEOTIDE SEQUENCE [LARGE SCALE GENOMIC DNA]</scope>
    <source>
        <strain evidence="4 5">7K107</strain>
    </source>
</reference>
<keyword evidence="5" id="KW-1185">Reference proteome</keyword>
<name>A0A2W2GD08_9ACTN</name>
<comment type="caution">
    <text evidence="4">The sequence shown here is derived from an EMBL/GenBank/DDBJ whole genome shotgun (WGS) entry which is preliminary data.</text>
</comment>
<dbReference type="AlphaFoldDB" id="A0A2W2GD08"/>
<dbReference type="Gene3D" id="3.20.20.220">
    <property type="match status" value="1"/>
</dbReference>
<dbReference type="GO" id="GO:0006562">
    <property type="term" value="P:L-proline catabolic process"/>
    <property type="evidence" value="ECO:0007669"/>
    <property type="project" value="UniProtKB-ARBA"/>
</dbReference>
<protein>
    <recommendedName>
        <fullName evidence="3">Proline dehydrogenase domain-containing protein</fullName>
    </recommendedName>
</protein>
<dbReference type="SUPFAM" id="SSF51730">
    <property type="entry name" value="FAD-linked oxidoreductase"/>
    <property type="match status" value="1"/>
</dbReference>
<evidence type="ECO:0000313" key="4">
    <source>
        <dbReference type="EMBL" id="PZG35290.1"/>
    </source>
</evidence>
<dbReference type="Proteomes" id="UP000248544">
    <property type="component" value="Unassembled WGS sequence"/>
</dbReference>